<evidence type="ECO:0000313" key="2">
    <source>
        <dbReference type="EMBL" id="VVC36730.1"/>
    </source>
</evidence>
<reference evidence="2 3" key="1">
    <citation type="submission" date="2019-08" db="EMBL/GenBank/DDBJ databases">
        <authorList>
            <person name="Alioto T."/>
            <person name="Alioto T."/>
            <person name="Gomez Garrido J."/>
        </authorList>
    </citation>
    <scope>NUCLEOTIDE SEQUENCE [LARGE SCALE GENOMIC DNA]</scope>
</reference>
<keyword evidence="3" id="KW-1185">Reference proteome</keyword>
<sequence>MCRALRGPRQQQVPPPSGSAQPKADYASNYYADRLCHLKRVLKPYRDNNVNRLRTAVGSGCRSARVNLNRHWKSLENLLAPCDHRKERDQNAVNEKLQERLQLREDAENAVPAASAAAADVDAMTSDAAERLHALNVGR</sequence>
<name>A0A5E4N0Z7_9HEMI</name>
<accession>A0A5E4N0Z7</accession>
<dbReference type="OrthoDB" id="6601451at2759"/>
<organism evidence="2 3">
    <name type="scientific">Cinara cedri</name>
    <dbReference type="NCBI Taxonomy" id="506608"/>
    <lineage>
        <taxon>Eukaryota</taxon>
        <taxon>Metazoa</taxon>
        <taxon>Ecdysozoa</taxon>
        <taxon>Arthropoda</taxon>
        <taxon>Hexapoda</taxon>
        <taxon>Insecta</taxon>
        <taxon>Pterygota</taxon>
        <taxon>Neoptera</taxon>
        <taxon>Paraneoptera</taxon>
        <taxon>Hemiptera</taxon>
        <taxon>Sternorrhyncha</taxon>
        <taxon>Aphidomorpha</taxon>
        <taxon>Aphidoidea</taxon>
        <taxon>Aphididae</taxon>
        <taxon>Lachninae</taxon>
        <taxon>Cinara</taxon>
    </lineage>
</organism>
<evidence type="ECO:0000256" key="1">
    <source>
        <dbReference type="SAM" id="MobiDB-lite"/>
    </source>
</evidence>
<gene>
    <name evidence="2" type="ORF">CINCED_3A020222</name>
</gene>
<dbReference type="AlphaFoldDB" id="A0A5E4N0Z7"/>
<feature type="region of interest" description="Disordered" evidence="1">
    <location>
        <begin position="1"/>
        <end position="24"/>
    </location>
</feature>
<dbReference type="EMBL" id="CABPRJ010001435">
    <property type="protein sequence ID" value="VVC36730.1"/>
    <property type="molecule type" value="Genomic_DNA"/>
</dbReference>
<dbReference type="Proteomes" id="UP000325440">
    <property type="component" value="Unassembled WGS sequence"/>
</dbReference>
<evidence type="ECO:0000313" key="3">
    <source>
        <dbReference type="Proteomes" id="UP000325440"/>
    </source>
</evidence>
<proteinExistence type="predicted"/>
<protein>
    <submittedName>
        <fullName evidence="2">Uncharacterized protein</fullName>
    </submittedName>
</protein>